<dbReference type="STRING" id="338188.ERS852397_01322"/>
<proteinExistence type="predicted"/>
<dbReference type="RefSeq" id="WP_022276357.1">
    <property type="nucleotide sequence ID" value="NZ_CABIXA010000006.1"/>
</dbReference>
<evidence type="ECO:0000313" key="2">
    <source>
        <dbReference type="Proteomes" id="UP000095517"/>
    </source>
</evidence>
<sequence length="314" mass="36893">MKELEIFLIKVKDIIAYTYSVEYNKQVRPYFPARKYPFEYKMLEYILKYTKNIYLGNIKRDTLEKELKQISMTPIGQKMINSLTFYSHKRGSSFDNKICKYTMFRLKIIASNLSEDSYKDAYRIKKKLFCMTESDRGLYAVLFAKNLDVYLNKIFMDILNLENLGWSSFYLKEDVSKFVQNVFDYFALFNIDLFPVISKGCELDMRHFDYIRFRNNKFIIQTIGAGNCTWVLGNNEKKVCILNILHDLIGDGKASHASKILKAAIKAGVITKPTYTQIKKEFPNIGNESGYNNQMSKKHRDEEIEPIMIFFKDV</sequence>
<dbReference type="AlphaFoldDB" id="A0A174C8S2"/>
<dbReference type="EMBL" id="CYZH01000006">
    <property type="protein sequence ID" value="CUO08280.1"/>
    <property type="molecule type" value="Genomic_DNA"/>
</dbReference>
<name>A0A174C8S2_9BACE</name>
<reference evidence="1 2" key="1">
    <citation type="submission" date="2015-09" db="EMBL/GenBank/DDBJ databases">
        <authorList>
            <consortium name="Pathogen Informatics"/>
        </authorList>
    </citation>
    <scope>NUCLEOTIDE SEQUENCE [LARGE SCALE GENOMIC DNA]</scope>
    <source>
        <strain evidence="1 2">2789STDY5608840</strain>
    </source>
</reference>
<gene>
    <name evidence="1" type="ORF">ERS852397_01322</name>
</gene>
<protein>
    <submittedName>
        <fullName evidence="1">Uncharacterized protein</fullName>
    </submittedName>
</protein>
<evidence type="ECO:0000313" key="1">
    <source>
        <dbReference type="EMBL" id="CUO08280.1"/>
    </source>
</evidence>
<accession>A0A174C8S2</accession>
<dbReference type="Proteomes" id="UP000095517">
    <property type="component" value="Unassembled WGS sequence"/>
</dbReference>
<organism evidence="1 2">
    <name type="scientific">Bacteroides finegoldii</name>
    <dbReference type="NCBI Taxonomy" id="338188"/>
    <lineage>
        <taxon>Bacteria</taxon>
        <taxon>Pseudomonadati</taxon>
        <taxon>Bacteroidota</taxon>
        <taxon>Bacteroidia</taxon>
        <taxon>Bacteroidales</taxon>
        <taxon>Bacteroidaceae</taxon>
        <taxon>Bacteroides</taxon>
    </lineage>
</organism>